<comment type="caution">
    <text evidence="4">The sequence shown here is derived from an EMBL/GenBank/DDBJ whole genome shotgun (WGS) entry which is preliminary data.</text>
</comment>
<dbReference type="PANTHER" id="PTHR11468:SF13">
    <property type="entry name" value="GLYCOGEN PHOSPHORYLASE"/>
    <property type="match status" value="1"/>
</dbReference>
<evidence type="ECO:0000256" key="3">
    <source>
        <dbReference type="RuleBase" id="RU000587"/>
    </source>
</evidence>
<reference evidence="4" key="1">
    <citation type="journal article" date="2023" name="IScience">
        <title>Live-bearing cockroach genome reveals convergent evolutionary mechanisms linked to viviparity in insects and beyond.</title>
        <authorList>
            <person name="Fouks B."/>
            <person name="Harrison M.C."/>
            <person name="Mikhailova A.A."/>
            <person name="Marchal E."/>
            <person name="English S."/>
            <person name="Carruthers M."/>
            <person name="Jennings E.C."/>
            <person name="Chiamaka E.L."/>
            <person name="Frigard R.A."/>
            <person name="Pippel M."/>
            <person name="Attardo G.M."/>
            <person name="Benoit J.B."/>
            <person name="Bornberg-Bauer E."/>
            <person name="Tobe S.S."/>
        </authorList>
    </citation>
    <scope>NUCLEOTIDE SEQUENCE</scope>
    <source>
        <strain evidence="4">Stay&amp;Tobe</strain>
    </source>
</reference>
<dbReference type="EMBL" id="JASPKZ010002039">
    <property type="protein sequence ID" value="KAJ9596275.1"/>
    <property type="molecule type" value="Genomic_DNA"/>
</dbReference>
<keyword evidence="3" id="KW-0808">Transferase</keyword>
<protein>
    <recommendedName>
        <fullName evidence="3">Alpha-1,4 glucan phosphorylase</fullName>
        <ecNumber evidence="3">2.4.1.1</ecNumber>
    </recommendedName>
</protein>
<dbReference type="GO" id="GO:0030170">
    <property type="term" value="F:pyridoxal phosphate binding"/>
    <property type="evidence" value="ECO:0007669"/>
    <property type="project" value="TreeGrafter"/>
</dbReference>
<keyword evidence="3" id="KW-0119">Carbohydrate metabolism</keyword>
<dbReference type="Gene3D" id="3.40.50.2000">
    <property type="entry name" value="Glycogen Phosphorylase B"/>
    <property type="match status" value="1"/>
</dbReference>
<reference evidence="4" key="2">
    <citation type="submission" date="2023-05" db="EMBL/GenBank/DDBJ databases">
        <authorList>
            <person name="Fouks B."/>
        </authorList>
    </citation>
    <scope>NUCLEOTIDE SEQUENCE</scope>
    <source>
        <strain evidence="4">Stay&amp;Tobe</strain>
        <tissue evidence="4">Testes</tissue>
    </source>
</reference>
<dbReference type="Proteomes" id="UP001233999">
    <property type="component" value="Unassembled WGS sequence"/>
</dbReference>
<dbReference type="EC" id="2.4.1.1" evidence="3"/>
<comment type="cofactor">
    <cofactor evidence="3">
        <name>pyridoxal 5'-phosphate</name>
        <dbReference type="ChEBI" id="CHEBI:597326"/>
    </cofactor>
</comment>
<dbReference type="FunFam" id="3.40.50.2000:FF:000197">
    <property type="entry name" value="Alpha-1,4 glucan phosphorylase"/>
    <property type="match status" value="1"/>
</dbReference>
<dbReference type="GO" id="GO:0005737">
    <property type="term" value="C:cytoplasm"/>
    <property type="evidence" value="ECO:0007669"/>
    <property type="project" value="TreeGrafter"/>
</dbReference>
<dbReference type="SUPFAM" id="SSF53756">
    <property type="entry name" value="UDP-Glycosyltransferase/glycogen phosphorylase"/>
    <property type="match status" value="1"/>
</dbReference>
<name>A0AAD8EMK3_DIPPU</name>
<evidence type="ECO:0000313" key="4">
    <source>
        <dbReference type="EMBL" id="KAJ9596275.1"/>
    </source>
</evidence>
<evidence type="ECO:0000256" key="1">
    <source>
        <dbReference type="ARBA" id="ARBA00006047"/>
    </source>
</evidence>
<keyword evidence="2" id="KW-0597">Phosphoprotein</keyword>
<dbReference type="InterPro" id="IPR000811">
    <property type="entry name" value="Glyco_trans_35"/>
</dbReference>
<comment type="similarity">
    <text evidence="1 3">Belongs to the glycogen phosphorylase family.</text>
</comment>
<organism evidence="4 5">
    <name type="scientific">Diploptera punctata</name>
    <name type="common">Pacific beetle cockroach</name>
    <dbReference type="NCBI Taxonomy" id="6984"/>
    <lineage>
        <taxon>Eukaryota</taxon>
        <taxon>Metazoa</taxon>
        <taxon>Ecdysozoa</taxon>
        <taxon>Arthropoda</taxon>
        <taxon>Hexapoda</taxon>
        <taxon>Insecta</taxon>
        <taxon>Pterygota</taxon>
        <taxon>Neoptera</taxon>
        <taxon>Polyneoptera</taxon>
        <taxon>Dictyoptera</taxon>
        <taxon>Blattodea</taxon>
        <taxon>Blaberoidea</taxon>
        <taxon>Blaberidae</taxon>
        <taxon>Diplopterinae</taxon>
        <taxon>Diploptera</taxon>
    </lineage>
</organism>
<dbReference type="GO" id="GO:0005980">
    <property type="term" value="P:glycogen catabolic process"/>
    <property type="evidence" value="ECO:0007669"/>
    <property type="project" value="TreeGrafter"/>
</dbReference>
<keyword evidence="3" id="KW-0328">Glycosyltransferase</keyword>
<evidence type="ECO:0000313" key="5">
    <source>
        <dbReference type="Proteomes" id="UP001233999"/>
    </source>
</evidence>
<dbReference type="GO" id="GO:0008184">
    <property type="term" value="F:glycogen phosphorylase activity"/>
    <property type="evidence" value="ECO:0007669"/>
    <property type="project" value="InterPro"/>
</dbReference>
<keyword evidence="5" id="KW-1185">Reference proteome</keyword>
<accession>A0AAD8EMK3</accession>
<dbReference type="AlphaFoldDB" id="A0AAD8EMK3"/>
<keyword evidence="3" id="KW-0663">Pyridoxal phosphate</keyword>
<comment type="function">
    <text evidence="3">Allosteric enzyme that catalyzes the rate-limiting step in glycogen catabolism, the phosphorolytic cleavage of glycogen to produce glucose-1-phosphate, and plays a central role in maintaining cellular and organismal glucose homeostasis.</text>
</comment>
<feature type="non-terminal residue" evidence="4">
    <location>
        <position position="1"/>
    </location>
</feature>
<sequence length="122" mass="14182">EVEDLKRRGYNAYDYYNRNPEIKQCVDQIQNGFFSPGNPDEFRDVADVLLKYDRFFLLADFDAYMKCQEKVGEVYQNQAKWVEMAIHNIASSGKFSSDRTIEEYATEIWGVEPKLGKVACTT</sequence>
<dbReference type="Pfam" id="PF00343">
    <property type="entry name" value="Phosphorylase"/>
    <property type="match status" value="1"/>
</dbReference>
<comment type="catalytic activity">
    <reaction evidence="3">
        <text>[(1-&gt;4)-alpha-D-glucosyl](n) + phosphate = [(1-&gt;4)-alpha-D-glucosyl](n-1) + alpha-D-glucose 1-phosphate</text>
        <dbReference type="Rhea" id="RHEA:41732"/>
        <dbReference type="Rhea" id="RHEA-COMP:9584"/>
        <dbReference type="Rhea" id="RHEA-COMP:9586"/>
        <dbReference type="ChEBI" id="CHEBI:15444"/>
        <dbReference type="ChEBI" id="CHEBI:43474"/>
        <dbReference type="ChEBI" id="CHEBI:58601"/>
        <dbReference type="EC" id="2.4.1.1"/>
    </reaction>
</comment>
<dbReference type="PANTHER" id="PTHR11468">
    <property type="entry name" value="GLYCOGEN PHOSPHORYLASE"/>
    <property type="match status" value="1"/>
</dbReference>
<gene>
    <name evidence="4" type="ORF">L9F63_027101</name>
</gene>
<evidence type="ECO:0000256" key="2">
    <source>
        <dbReference type="ARBA" id="ARBA00022553"/>
    </source>
</evidence>
<proteinExistence type="inferred from homology"/>